<gene>
    <name evidence="3" type="ORF">R1CP_23585</name>
</gene>
<evidence type="ECO:0000256" key="1">
    <source>
        <dbReference type="SAM" id="Coils"/>
    </source>
</evidence>
<accession>A0A1B1K9T2</accession>
<evidence type="ECO:0000313" key="4">
    <source>
        <dbReference type="Proteomes" id="UP000186108"/>
    </source>
</evidence>
<evidence type="ECO:0000313" key="3">
    <source>
        <dbReference type="EMBL" id="ANS29385.1"/>
    </source>
</evidence>
<keyword evidence="2" id="KW-1133">Transmembrane helix</keyword>
<dbReference type="AlphaFoldDB" id="A0A1B1K9T2"/>
<sequence length="233" mass="26193">MTTIHPLYLGLSGPLSAWDLTQPQATLVGGIISGALLVVAAVIAFWGQRATRLADREKFDDQLTEQRHLAADELNAQRDQLQKQLAAQRAQWENEQKARTALARRDELRLLYLSCLRYYTECYIDLDEASDALHFGKRGAAEEKLQRMWSRKSSATDFVNELLLSAPEATHGAVVKLHRQLDETIAEVRKDISGQNDGLSQSFPLREMHLQQYSHLKGVTVTAMKKDLALPTP</sequence>
<evidence type="ECO:0000256" key="2">
    <source>
        <dbReference type="SAM" id="Phobius"/>
    </source>
</evidence>
<keyword evidence="1" id="KW-0175">Coiled coil</keyword>
<organism evidence="3 4">
    <name type="scientific">Rhodococcus opacus</name>
    <name type="common">Nocardia opaca</name>
    <dbReference type="NCBI Taxonomy" id="37919"/>
    <lineage>
        <taxon>Bacteria</taxon>
        <taxon>Bacillati</taxon>
        <taxon>Actinomycetota</taxon>
        <taxon>Actinomycetes</taxon>
        <taxon>Mycobacteriales</taxon>
        <taxon>Nocardiaceae</taxon>
        <taxon>Rhodococcus</taxon>
    </lineage>
</organism>
<name>A0A1B1K9T2_RHOOP</name>
<feature type="transmembrane region" description="Helical" evidence="2">
    <location>
        <begin position="25"/>
        <end position="46"/>
    </location>
</feature>
<keyword evidence="2" id="KW-0472">Membrane</keyword>
<dbReference type="Proteomes" id="UP000186108">
    <property type="component" value="Chromosome"/>
</dbReference>
<protein>
    <submittedName>
        <fullName evidence="3">Uncharacterized protein</fullName>
    </submittedName>
</protein>
<reference evidence="3 4" key="1">
    <citation type="submission" date="2014-07" db="EMBL/GenBank/DDBJ databases">
        <authorList>
            <person name="Zhang J.E."/>
            <person name="Yang H."/>
            <person name="Guo J."/>
            <person name="Deng Z."/>
            <person name="Luo H."/>
            <person name="Luo M."/>
            <person name="Zhao B."/>
        </authorList>
    </citation>
    <scope>NUCLEOTIDE SEQUENCE [LARGE SCALE GENOMIC DNA]</scope>
    <source>
        <strain evidence="3 4">1CP</strain>
    </source>
</reference>
<dbReference type="RefSeq" id="WP_065491695.1">
    <property type="nucleotide sequence ID" value="NZ_CP009111.1"/>
</dbReference>
<keyword evidence="2" id="KW-0812">Transmembrane</keyword>
<proteinExistence type="predicted"/>
<dbReference type="EMBL" id="CP009111">
    <property type="protein sequence ID" value="ANS29385.1"/>
    <property type="molecule type" value="Genomic_DNA"/>
</dbReference>
<feature type="coiled-coil region" evidence="1">
    <location>
        <begin position="71"/>
        <end position="98"/>
    </location>
</feature>